<dbReference type="EMBL" id="GL379831">
    <property type="protein sequence ID" value="EGT51022.1"/>
    <property type="molecule type" value="Genomic_DNA"/>
</dbReference>
<dbReference type="InParanoid" id="G0N2T9"/>
<keyword evidence="4" id="KW-1185">Reference proteome</keyword>
<sequence>MSFPSLRLPLVVLSIIFNCMRPEEIIRFSFLSKRCYTLTKTLKKKPKRGLDIMFCSYASIEFLDSFSTRFEVSEFSDIPEDAQLEFLVIGGTLPCFVSMNRKRDGMDLYCQYDRFDGLTALLKYIIDFYELPIENISIGADKHTKDPKRALDWVFSQQEALNECYFDCDRSSDEELQYLFDRIGNRVEKFLGVLMTSNVGENFRYTFSNEDETERRFTFSYELTRYDGTIASVLLGNRSFCMCVWPDFDGKLYPVQELEE</sequence>
<keyword evidence="1" id="KW-0732">Signal</keyword>
<feature type="domain" description="F-box" evidence="2">
    <location>
        <begin position="6"/>
        <end position="45"/>
    </location>
</feature>
<protein>
    <recommendedName>
        <fullName evidence="2">F-box domain-containing protein</fullName>
    </recommendedName>
</protein>
<feature type="signal peptide" evidence="1">
    <location>
        <begin position="1"/>
        <end position="22"/>
    </location>
</feature>
<dbReference type="AlphaFoldDB" id="G0N2T9"/>
<proteinExistence type="predicted"/>
<evidence type="ECO:0000256" key="1">
    <source>
        <dbReference type="SAM" id="SignalP"/>
    </source>
</evidence>
<accession>G0N2T9</accession>
<name>G0N2T9_CAEBE</name>
<feature type="chain" id="PRO_5003404088" description="F-box domain-containing protein" evidence="1">
    <location>
        <begin position="23"/>
        <end position="260"/>
    </location>
</feature>
<evidence type="ECO:0000259" key="2">
    <source>
        <dbReference type="Pfam" id="PF00646"/>
    </source>
</evidence>
<reference evidence="4" key="1">
    <citation type="submission" date="2011-07" db="EMBL/GenBank/DDBJ databases">
        <authorList>
            <consortium name="Caenorhabditis brenneri Sequencing and Analysis Consortium"/>
            <person name="Wilson R.K."/>
        </authorList>
    </citation>
    <scope>NUCLEOTIDE SEQUENCE [LARGE SCALE GENOMIC DNA]</scope>
    <source>
        <strain evidence="4">PB2801</strain>
    </source>
</reference>
<gene>
    <name evidence="3" type="ORF">CAEBREN_07386</name>
</gene>
<dbReference type="PANTHER" id="PTHR21503">
    <property type="entry name" value="F-BOX-CONTAINING HYPOTHETICAL PROTEIN C.ELEGANS"/>
    <property type="match status" value="1"/>
</dbReference>
<evidence type="ECO:0000313" key="4">
    <source>
        <dbReference type="Proteomes" id="UP000008068"/>
    </source>
</evidence>
<dbReference type="HOGENOM" id="CLU_1078606_0_0_1"/>
<dbReference type="Pfam" id="PF00646">
    <property type="entry name" value="F-box"/>
    <property type="match status" value="1"/>
</dbReference>
<dbReference type="Proteomes" id="UP000008068">
    <property type="component" value="Unassembled WGS sequence"/>
</dbReference>
<dbReference type="InterPro" id="IPR001810">
    <property type="entry name" value="F-box_dom"/>
</dbReference>
<evidence type="ECO:0000313" key="3">
    <source>
        <dbReference type="EMBL" id="EGT51022.1"/>
    </source>
</evidence>
<organism evidence="4">
    <name type="scientific">Caenorhabditis brenneri</name>
    <name type="common">Nematode worm</name>
    <dbReference type="NCBI Taxonomy" id="135651"/>
    <lineage>
        <taxon>Eukaryota</taxon>
        <taxon>Metazoa</taxon>
        <taxon>Ecdysozoa</taxon>
        <taxon>Nematoda</taxon>
        <taxon>Chromadorea</taxon>
        <taxon>Rhabditida</taxon>
        <taxon>Rhabditina</taxon>
        <taxon>Rhabditomorpha</taxon>
        <taxon>Rhabditoidea</taxon>
        <taxon>Rhabditidae</taxon>
        <taxon>Peloderinae</taxon>
        <taxon>Caenorhabditis</taxon>
    </lineage>
</organism>